<dbReference type="PROSITE" id="PS51186">
    <property type="entry name" value="GNAT"/>
    <property type="match status" value="1"/>
</dbReference>
<dbReference type="InterPro" id="IPR016181">
    <property type="entry name" value="Acyl_CoA_acyltransferase"/>
</dbReference>
<organism evidence="4 5">
    <name type="scientific">Pseudomonas karstica</name>
    <dbReference type="NCBI Taxonomy" id="1055468"/>
    <lineage>
        <taxon>Bacteria</taxon>
        <taxon>Pseudomonadati</taxon>
        <taxon>Pseudomonadota</taxon>
        <taxon>Gammaproteobacteria</taxon>
        <taxon>Pseudomonadales</taxon>
        <taxon>Pseudomonadaceae</taxon>
        <taxon>Pseudomonas</taxon>
    </lineage>
</organism>
<dbReference type="Proteomes" id="UP000431485">
    <property type="component" value="Unassembled WGS sequence"/>
</dbReference>
<evidence type="ECO:0000259" key="3">
    <source>
        <dbReference type="PROSITE" id="PS51186"/>
    </source>
</evidence>
<proteinExistence type="predicted"/>
<evidence type="ECO:0000313" key="5">
    <source>
        <dbReference type="Proteomes" id="UP000431485"/>
    </source>
</evidence>
<evidence type="ECO:0000256" key="1">
    <source>
        <dbReference type="ARBA" id="ARBA00022679"/>
    </source>
</evidence>
<dbReference type="Gene3D" id="3.40.630.30">
    <property type="match status" value="1"/>
</dbReference>
<dbReference type="Pfam" id="PF00583">
    <property type="entry name" value="Acetyltransf_1"/>
    <property type="match status" value="1"/>
</dbReference>
<dbReference type="RefSeq" id="WP_154742881.1">
    <property type="nucleotide sequence ID" value="NZ_JBHSTG010000002.1"/>
</dbReference>
<dbReference type="CDD" id="cd04301">
    <property type="entry name" value="NAT_SF"/>
    <property type="match status" value="1"/>
</dbReference>
<dbReference type="OrthoDB" id="6871659at2"/>
<gene>
    <name evidence="4" type="ORF">GIR22_08350</name>
</gene>
<keyword evidence="2" id="KW-0012">Acyltransferase</keyword>
<keyword evidence="1 4" id="KW-0808">Transferase</keyword>
<dbReference type="AlphaFoldDB" id="A0A7X2RQI6"/>
<evidence type="ECO:0000313" key="4">
    <source>
        <dbReference type="EMBL" id="MTD19163.1"/>
    </source>
</evidence>
<dbReference type="SUPFAM" id="SSF55729">
    <property type="entry name" value="Acyl-CoA N-acyltransferases (Nat)"/>
    <property type="match status" value="1"/>
</dbReference>
<sequence length="156" mass="17953">MALRLRQARVTDLPSIYRGEQSYIRRWEPDHEQAWRSQMERHLTRWVENFERMTVAVIGEQFAGYSLWAPEKGCAELCTINVHESYRRAGIGRALLDAYTLDATRQGFTHLALSVHPDNPAKSMYERAGFVCTGTGAHNYLRYERQGATFPTSGDR</sequence>
<protein>
    <submittedName>
        <fullName evidence="4">GNAT family N-acetyltransferase</fullName>
    </submittedName>
</protein>
<reference evidence="4 5" key="1">
    <citation type="submission" date="2019-11" db="EMBL/GenBank/DDBJ databases">
        <title>Pseudmonas karstica sp. nov. and Pseudomonas spelaei sp. nov. from caves.</title>
        <authorList>
            <person name="Zeman M."/>
        </authorList>
    </citation>
    <scope>NUCLEOTIDE SEQUENCE [LARGE SCALE GENOMIC DNA]</scope>
    <source>
        <strain evidence="4 5">CCM 7891</strain>
    </source>
</reference>
<dbReference type="PANTHER" id="PTHR43877">
    <property type="entry name" value="AMINOALKYLPHOSPHONATE N-ACETYLTRANSFERASE-RELATED-RELATED"/>
    <property type="match status" value="1"/>
</dbReference>
<dbReference type="GO" id="GO:0016747">
    <property type="term" value="F:acyltransferase activity, transferring groups other than amino-acyl groups"/>
    <property type="evidence" value="ECO:0007669"/>
    <property type="project" value="InterPro"/>
</dbReference>
<comment type="caution">
    <text evidence="4">The sequence shown here is derived from an EMBL/GenBank/DDBJ whole genome shotgun (WGS) entry which is preliminary data.</text>
</comment>
<dbReference type="InterPro" id="IPR000182">
    <property type="entry name" value="GNAT_dom"/>
</dbReference>
<accession>A0A7X2RQI6</accession>
<dbReference type="InterPro" id="IPR050832">
    <property type="entry name" value="Bact_Acetyltransf"/>
</dbReference>
<keyword evidence="5" id="KW-1185">Reference proteome</keyword>
<evidence type="ECO:0000256" key="2">
    <source>
        <dbReference type="ARBA" id="ARBA00023315"/>
    </source>
</evidence>
<name>A0A7X2RQI6_9PSED</name>
<feature type="domain" description="N-acetyltransferase" evidence="3">
    <location>
        <begin position="3"/>
        <end position="149"/>
    </location>
</feature>
<dbReference type="EMBL" id="WLYI01000009">
    <property type="protein sequence ID" value="MTD19163.1"/>
    <property type="molecule type" value="Genomic_DNA"/>
</dbReference>